<dbReference type="HOGENOM" id="CLU_2943290_0_0_1"/>
<organism evidence="3">
    <name type="scientific">Spathaspora passalidarum (strain NRRL Y-27907 / 11-Y1)</name>
    <dbReference type="NCBI Taxonomy" id="619300"/>
    <lineage>
        <taxon>Eukaryota</taxon>
        <taxon>Fungi</taxon>
        <taxon>Dikarya</taxon>
        <taxon>Ascomycota</taxon>
        <taxon>Saccharomycotina</taxon>
        <taxon>Pichiomycetes</taxon>
        <taxon>Debaryomycetaceae</taxon>
        <taxon>Spathaspora</taxon>
    </lineage>
</organism>
<dbReference type="AlphaFoldDB" id="G3AG48"/>
<keyword evidence="1" id="KW-0472">Membrane</keyword>
<dbReference type="Proteomes" id="UP000000709">
    <property type="component" value="Unassembled WGS sequence"/>
</dbReference>
<dbReference type="GeneID" id="18872428"/>
<keyword evidence="1" id="KW-1133">Transmembrane helix</keyword>
<dbReference type="OMA" id="QWASENR"/>
<dbReference type="RefSeq" id="XP_007372599.1">
    <property type="nucleotide sequence ID" value="XM_007372537.1"/>
</dbReference>
<evidence type="ECO:0000313" key="3">
    <source>
        <dbReference type="Proteomes" id="UP000000709"/>
    </source>
</evidence>
<keyword evidence="3" id="KW-1185">Reference proteome</keyword>
<protein>
    <submittedName>
        <fullName evidence="2">Uncharacterized protein</fullName>
    </submittedName>
</protein>
<proteinExistence type="predicted"/>
<dbReference type="KEGG" id="spaa:SPAPADRAFT_58380"/>
<feature type="transmembrane region" description="Helical" evidence="1">
    <location>
        <begin position="6"/>
        <end position="25"/>
    </location>
</feature>
<dbReference type="InParanoid" id="G3AG48"/>
<name>G3AG48_SPAPN</name>
<evidence type="ECO:0000313" key="2">
    <source>
        <dbReference type="EMBL" id="EGW35187.1"/>
    </source>
</evidence>
<dbReference type="EMBL" id="GL996499">
    <property type="protein sequence ID" value="EGW35187.1"/>
    <property type="molecule type" value="Genomic_DNA"/>
</dbReference>
<reference evidence="2 3" key="1">
    <citation type="journal article" date="2011" name="Proc. Natl. Acad. Sci. U.S.A.">
        <title>Comparative genomics of xylose-fermenting fungi for enhanced biofuel production.</title>
        <authorList>
            <person name="Wohlbach D.J."/>
            <person name="Kuo A."/>
            <person name="Sato T.K."/>
            <person name="Potts K.M."/>
            <person name="Salamov A.A."/>
            <person name="LaButti K.M."/>
            <person name="Sun H."/>
            <person name="Clum A."/>
            <person name="Pangilinan J.L."/>
            <person name="Lindquist E.A."/>
            <person name="Lucas S."/>
            <person name="Lapidus A."/>
            <person name="Jin M."/>
            <person name="Gunawan C."/>
            <person name="Balan V."/>
            <person name="Dale B.E."/>
            <person name="Jeffries T.W."/>
            <person name="Zinkel R."/>
            <person name="Barry K.W."/>
            <person name="Grigoriev I.V."/>
            <person name="Gasch A.P."/>
        </authorList>
    </citation>
    <scope>NUCLEOTIDE SEQUENCE [LARGE SCALE GENOMIC DNA]</scope>
    <source>
        <strain evidence="3">NRRL Y-27907 / 11-Y1</strain>
    </source>
</reference>
<gene>
    <name evidence="2" type="ORF">SPAPADRAFT_58380</name>
</gene>
<sequence length="60" mass="6802">MAHIVPLSFPAMAAMGSVVLIFVAIKSPWRNRYHRVNNVSPKADLAWRNAAQQWLDNNRA</sequence>
<evidence type="ECO:0000256" key="1">
    <source>
        <dbReference type="SAM" id="Phobius"/>
    </source>
</evidence>
<dbReference type="OrthoDB" id="4074802at2759"/>
<accession>G3AG48</accession>
<dbReference type="eggNOG" id="ENOG502RJGM">
    <property type="taxonomic scope" value="Eukaryota"/>
</dbReference>
<keyword evidence="1" id="KW-0812">Transmembrane</keyword>